<dbReference type="EC" id="2.1.1.-" evidence="6"/>
<dbReference type="Pfam" id="PF04072">
    <property type="entry name" value="LCM"/>
    <property type="match status" value="1"/>
</dbReference>
<evidence type="ECO:0000256" key="5">
    <source>
        <dbReference type="ARBA" id="ARBA00022691"/>
    </source>
</evidence>
<dbReference type="InterPro" id="IPR007213">
    <property type="entry name" value="Ppm1/Ppm2/Tcmp"/>
</dbReference>
<keyword evidence="3 6" id="KW-0489">Methyltransferase</keyword>
<dbReference type="SUPFAM" id="SSF53335">
    <property type="entry name" value="S-adenosyl-L-methionine-dependent methyltransferases"/>
    <property type="match status" value="1"/>
</dbReference>
<dbReference type="NCBIfam" id="TIGR00027">
    <property type="entry name" value="mthyl_TIGR00027"/>
    <property type="match status" value="1"/>
</dbReference>
<dbReference type="PANTHER" id="PTHR43619:SF2">
    <property type="entry name" value="S-ADENOSYL-L-METHIONINE-DEPENDENT METHYLTRANSFERASES SUPERFAMILY PROTEIN"/>
    <property type="match status" value="1"/>
</dbReference>
<dbReference type="STRING" id="35622.SAMN04489764_3973"/>
<dbReference type="GO" id="GO:0032259">
    <property type="term" value="P:methylation"/>
    <property type="evidence" value="ECO:0007669"/>
    <property type="project" value="UniProtKB-KW"/>
</dbReference>
<evidence type="ECO:0000256" key="3">
    <source>
        <dbReference type="ARBA" id="ARBA00022603"/>
    </source>
</evidence>
<dbReference type="EMBL" id="FNKK01000002">
    <property type="protein sequence ID" value="SDR19104.1"/>
    <property type="molecule type" value="Genomic_DNA"/>
</dbReference>
<accession>A0A1H1H0Z2</accession>
<protein>
    <recommendedName>
        <fullName evidence="6">S-adenosyl-L-methionine-dependent methyltransferase</fullName>
        <ecNumber evidence="6">2.1.1.-</ecNumber>
    </recommendedName>
</protein>
<dbReference type="RefSeq" id="WP_207550008.1">
    <property type="nucleotide sequence ID" value="NZ_FNKK01000002.1"/>
</dbReference>
<name>A0A1H1H0Z2_9ACTN</name>
<comment type="similarity">
    <text evidence="2 6">Belongs to the UPF0677 family.</text>
</comment>
<keyword evidence="4 7" id="KW-0808">Transferase</keyword>
<dbReference type="PANTHER" id="PTHR43619">
    <property type="entry name" value="S-ADENOSYL-L-METHIONINE-DEPENDENT METHYLTRANSFERASE YKTD-RELATED"/>
    <property type="match status" value="1"/>
</dbReference>
<dbReference type="AlphaFoldDB" id="A0A1H1H0Z2"/>
<keyword evidence="5 6" id="KW-0949">S-adenosyl-L-methionine</keyword>
<evidence type="ECO:0000256" key="1">
    <source>
        <dbReference type="ARBA" id="ARBA00003907"/>
    </source>
</evidence>
<dbReference type="GO" id="GO:0008168">
    <property type="term" value="F:methyltransferase activity"/>
    <property type="evidence" value="ECO:0007669"/>
    <property type="project" value="UniProtKB-UniRule"/>
</dbReference>
<gene>
    <name evidence="7" type="ORF">SAMN04489764_3973</name>
</gene>
<reference evidence="7 8" key="1">
    <citation type="submission" date="2016-10" db="EMBL/GenBank/DDBJ databases">
        <authorList>
            <person name="de Groot N.N."/>
        </authorList>
    </citation>
    <scope>NUCLEOTIDE SEQUENCE [LARGE SCALE GENOMIC DNA]</scope>
    <source>
        <strain evidence="7 8">DSM 43794</strain>
    </source>
</reference>
<dbReference type="InterPro" id="IPR011610">
    <property type="entry name" value="SAM_mthyl_Trfase_ML2640-like"/>
</dbReference>
<evidence type="ECO:0000256" key="2">
    <source>
        <dbReference type="ARBA" id="ARBA00008138"/>
    </source>
</evidence>
<keyword evidence="8" id="KW-1185">Reference proteome</keyword>
<comment type="function">
    <text evidence="1 6">Exhibits S-adenosyl-L-methionine-dependent methyltransferase activity.</text>
</comment>
<dbReference type="InterPro" id="IPR029063">
    <property type="entry name" value="SAM-dependent_MTases_sf"/>
</dbReference>
<organism evidence="7 8">
    <name type="scientific">Thermostaphylospora chromogena</name>
    <dbReference type="NCBI Taxonomy" id="35622"/>
    <lineage>
        <taxon>Bacteria</taxon>
        <taxon>Bacillati</taxon>
        <taxon>Actinomycetota</taxon>
        <taxon>Actinomycetes</taxon>
        <taxon>Streptosporangiales</taxon>
        <taxon>Thermomonosporaceae</taxon>
        <taxon>Thermostaphylospora</taxon>
    </lineage>
</organism>
<sequence>MRKAQPSQTAAMVAAARAAHLVVDREPFIFRDTMAASLLGEQGEEIIAYHRAYGDYIVLSGTRAQVTTRAHYVERRLAEPAGGGVDQYVILGAGLDTFALRAPAGRPVRVFEVDHPATQRWKRELMVSAGLTTPPSLSFVPVDFETDDLMDALVAAGFDPRRPALVSWLGVTMYLTTEAIAATLAVVGRFAPGSELVVEYALPPALRDEQADACAEVALPAAAERGEPWLSFFAPDDLSALLKQHRLETAEHVRQIDCVAPLLWRRQDTLRPVDLCRLARAVVTA</sequence>
<evidence type="ECO:0000313" key="7">
    <source>
        <dbReference type="EMBL" id="SDR19104.1"/>
    </source>
</evidence>
<dbReference type="Proteomes" id="UP000217103">
    <property type="component" value="Unassembled WGS sequence"/>
</dbReference>
<evidence type="ECO:0000256" key="4">
    <source>
        <dbReference type="ARBA" id="ARBA00022679"/>
    </source>
</evidence>
<proteinExistence type="inferred from homology"/>
<evidence type="ECO:0000313" key="8">
    <source>
        <dbReference type="Proteomes" id="UP000217103"/>
    </source>
</evidence>
<evidence type="ECO:0000256" key="6">
    <source>
        <dbReference type="RuleBase" id="RU362030"/>
    </source>
</evidence>
<dbReference type="Gene3D" id="3.40.50.150">
    <property type="entry name" value="Vaccinia Virus protein VP39"/>
    <property type="match status" value="1"/>
</dbReference>